<dbReference type="Pfam" id="PF07992">
    <property type="entry name" value="Pyr_redox_2"/>
    <property type="match status" value="1"/>
</dbReference>
<keyword evidence="11" id="KW-1185">Reference proteome</keyword>
<dbReference type="InterPro" id="IPR023753">
    <property type="entry name" value="FAD/NAD-binding_dom"/>
</dbReference>
<dbReference type="InterPro" id="IPR036922">
    <property type="entry name" value="Rieske_2Fe-2S_sf"/>
</dbReference>
<dbReference type="SUPFAM" id="SSF55424">
    <property type="entry name" value="FAD/NAD-linked reductases, dimerisation (C-terminal) domain"/>
    <property type="match status" value="1"/>
</dbReference>
<dbReference type="InterPro" id="IPR016156">
    <property type="entry name" value="FAD/NAD-linked_Rdtase_dimer_sf"/>
</dbReference>
<dbReference type="PRINTS" id="PR00368">
    <property type="entry name" value="FADPNR"/>
</dbReference>
<dbReference type="InterPro" id="IPR028934">
    <property type="entry name" value="Vps26-related"/>
</dbReference>
<proteinExistence type="inferred from homology"/>
<dbReference type="InterPro" id="IPR036188">
    <property type="entry name" value="FAD/NAD-bd_sf"/>
</dbReference>
<evidence type="ECO:0000256" key="5">
    <source>
        <dbReference type="ARBA" id="ARBA00022827"/>
    </source>
</evidence>
<dbReference type="FunFam" id="2.102.10.10:FF:000003">
    <property type="entry name" value="apoptosis-inducing factor 3 isoform X2"/>
    <property type="match status" value="1"/>
</dbReference>
<dbReference type="Gene3D" id="2.102.10.10">
    <property type="entry name" value="Rieske [2Fe-2S] iron-sulphur domain"/>
    <property type="match status" value="1"/>
</dbReference>
<dbReference type="GO" id="GO:0051537">
    <property type="term" value="F:2 iron, 2 sulfur cluster binding"/>
    <property type="evidence" value="ECO:0007669"/>
    <property type="project" value="UniProtKB-KW"/>
</dbReference>
<organism evidence="10 11">
    <name type="scientific">Glossina palpalis gambiensis</name>
    <dbReference type="NCBI Taxonomy" id="67801"/>
    <lineage>
        <taxon>Eukaryota</taxon>
        <taxon>Metazoa</taxon>
        <taxon>Ecdysozoa</taxon>
        <taxon>Arthropoda</taxon>
        <taxon>Hexapoda</taxon>
        <taxon>Insecta</taxon>
        <taxon>Pterygota</taxon>
        <taxon>Neoptera</taxon>
        <taxon>Endopterygota</taxon>
        <taxon>Diptera</taxon>
        <taxon>Brachycera</taxon>
        <taxon>Muscomorpha</taxon>
        <taxon>Hippoboscoidea</taxon>
        <taxon>Glossinidae</taxon>
        <taxon>Glossina</taxon>
    </lineage>
</organism>
<dbReference type="SUPFAM" id="SSF50022">
    <property type="entry name" value="ISP domain"/>
    <property type="match status" value="1"/>
</dbReference>
<dbReference type="PANTHER" id="PTHR12233">
    <property type="entry name" value="VACUOLAR PROTEIN SORTING 26 RELATED"/>
    <property type="match status" value="1"/>
</dbReference>
<evidence type="ECO:0000256" key="8">
    <source>
        <dbReference type="SAM" id="MobiDB-lite"/>
    </source>
</evidence>
<keyword evidence="6" id="KW-0408">Iron</keyword>
<evidence type="ECO:0000256" key="1">
    <source>
        <dbReference type="ARBA" id="ARBA00009100"/>
    </source>
</evidence>
<dbReference type="GO" id="GO:0046872">
    <property type="term" value="F:metal ion binding"/>
    <property type="evidence" value="ECO:0007669"/>
    <property type="project" value="UniProtKB-KW"/>
</dbReference>
<dbReference type="Pfam" id="PF00355">
    <property type="entry name" value="Rieske"/>
    <property type="match status" value="1"/>
</dbReference>
<dbReference type="Pfam" id="PF03643">
    <property type="entry name" value="Vps26"/>
    <property type="match status" value="1"/>
</dbReference>
<feature type="region of interest" description="Disordered" evidence="8">
    <location>
        <begin position="804"/>
        <end position="910"/>
    </location>
</feature>
<dbReference type="GO" id="GO:0006886">
    <property type="term" value="P:intracellular protein transport"/>
    <property type="evidence" value="ECO:0007669"/>
    <property type="project" value="InterPro"/>
</dbReference>
<dbReference type="PROSITE" id="PS51296">
    <property type="entry name" value="RIESKE"/>
    <property type="match status" value="1"/>
</dbReference>
<dbReference type="EnsemblMetazoa" id="GPPI024241-RA">
    <property type="protein sequence ID" value="GPPI024241-PA"/>
    <property type="gene ID" value="GPPI024241"/>
</dbReference>
<evidence type="ECO:0000259" key="9">
    <source>
        <dbReference type="PROSITE" id="PS51296"/>
    </source>
</evidence>
<evidence type="ECO:0000256" key="3">
    <source>
        <dbReference type="ARBA" id="ARBA00022714"/>
    </source>
</evidence>
<evidence type="ECO:0000256" key="7">
    <source>
        <dbReference type="ARBA" id="ARBA00023014"/>
    </source>
</evidence>
<dbReference type="EMBL" id="JXJN01011153">
    <property type="status" value="NOT_ANNOTATED_CDS"/>
    <property type="molecule type" value="Genomic_DNA"/>
</dbReference>
<feature type="compositionally biased region" description="Low complexity" evidence="8">
    <location>
        <begin position="896"/>
        <end position="908"/>
    </location>
</feature>
<evidence type="ECO:0000313" key="10">
    <source>
        <dbReference type="EnsemblMetazoa" id="GPPI024241-PA"/>
    </source>
</evidence>
<keyword evidence="4" id="KW-0479">Metal-binding</keyword>
<name>A0A1B0BAV4_9MUSC</name>
<comment type="similarity">
    <text evidence="1">Belongs to the VPS26 family.</text>
</comment>
<evidence type="ECO:0000256" key="2">
    <source>
        <dbReference type="ARBA" id="ARBA00022630"/>
    </source>
</evidence>
<feature type="compositionally biased region" description="Low complexity" evidence="8">
    <location>
        <begin position="875"/>
        <end position="887"/>
    </location>
</feature>
<reference evidence="10" key="2">
    <citation type="submission" date="2020-05" db="UniProtKB">
        <authorList>
            <consortium name="EnsemblMetazoa"/>
        </authorList>
    </citation>
    <scope>IDENTIFICATION</scope>
    <source>
        <strain evidence="10">IAEA</strain>
    </source>
</reference>
<dbReference type="InterPro" id="IPR017941">
    <property type="entry name" value="Rieske_2Fe-2S"/>
</dbReference>
<dbReference type="SUPFAM" id="SSF51905">
    <property type="entry name" value="FAD/NAD(P)-binding domain"/>
    <property type="match status" value="2"/>
</dbReference>
<dbReference type="Gene3D" id="3.50.50.60">
    <property type="entry name" value="FAD/NAD(P)-binding domain"/>
    <property type="match status" value="2"/>
</dbReference>
<keyword evidence="2" id="KW-0285">Flavoprotein</keyword>
<evidence type="ECO:0000256" key="4">
    <source>
        <dbReference type="ARBA" id="ARBA00022723"/>
    </source>
</evidence>
<dbReference type="AlphaFoldDB" id="A0A1B0BAV4"/>
<feature type="domain" description="Rieske" evidence="9">
    <location>
        <begin position="27"/>
        <end position="123"/>
    </location>
</feature>
<dbReference type="InterPro" id="IPR014752">
    <property type="entry name" value="Arrestin-like_C"/>
</dbReference>
<keyword evidence="5" id="KW-0274">FAD</keyword>
<dbReference type="STRING" id="67801.A0A1B0BAV4"/>
<evidence type="ECO:0000313" key="11">
    <source>
        <dbReference type="Proteomes" id="UP000092460"/>
    </source>
</evidence>
<reference evidence="11" key="1">
    <citation type="submission" date="2015-01" db="EMBL/GenBank/DDBJ databases">
        <authorList>
            <person name="Aksoy S."/>
            <person name="Warren W."/>
            <person name="Wilson R.K."/>
        </authorList>
    </citation>
    <scope>NUCLEOTIDE SEQUENCE [LARGE SCALE GENOMIC DNA]</scope>
    <source>
        <strain evidence="11">IAEA</strain>
    </source>
</reference>
<keyword evidence="7" id="KW-0411">Iron-sulfur</keyword>
<dbReference type="GO" id="GO:0016491">
    <property type="term" value="F:oxidoreductase activity"/>
    <property type="evidence" value="ECO:0007669"/>
    <property type="project" value="InterPro"/>
</dbReference>
<dbReference type="FunFam" id="2.60.40.640:FF:000002">
    <property type="entry name" value="Vacuolar protein sorting-associated protein 26A"/>
    <property type="match status" value="1"/>
</dbReference>
<dbReference type="Proteomes" id="UP000092460">
    <property type="component" value="Unassembled WGS sequence"/>
</dbReference>
<dbReference type="Gene3D" id="2.60.40.640">
    <property type="match status" value="2"/>
</dbReference>
<sequence>MEPFKVDLGYLRAMQEKPVIEAYTKPVAVCHAKDVREHEMKEFEFIHGRKVLIAKYGGQIHALGNTCTHYDAPLHTGVLGNGRIRCPWHGACFNIETGDIEECPGLDSLPCYKVEVERGGLVMVQAKLKDLESTRRLKTMAKRDPENPLTYVLVGGGPSSQVCAETLRKEGFTGRIVIVCKESYLPYDRSRISRRFDLKFDDIQYRPQQFYDEHNIEVFVNSKAIEANVEEKLVIMKDDKRLFYDKMYIATGSSPKQIPIKGFNYPNVFTIRNFDDWRRLKKAIGKNTPVICVGSSFLGMEIAQAIKTYMPCSVTVVSRAKIPMQKKFGLKIGERILKMYKEKMITMMMETAVLEVIGNDLGVTHVRLNDNRQLPCKVLIIAAGIKFNTKFLVGCGLPINANGSIDADLYLQSIVDDVYVGGDIANAPVYSDYNHRSNIGHIQVAQNHGYVAGVNMHGSRKIEVRSVPYYTTTLFNMTLRCSGFGLFKDVIIEGDLEKLNFIAYYIDSQDRVISVVSSNRDPIVSQFAEFRNQGRILRRYELVDLNKPWVNVTLKKPGSKLEHHGIKIEFIGQIELFYDRGNHHEFKCLAKALARPGDLIQNNSYPFEFPNVEKQFEVYAGSNVRLRYFLRATIVRRISDITKEVDIAVHTLCSYPDVNNPIKMEVGIEDCLHIEFEYNKSKYHLQDTIIGKIYFLLVRIKIKHMEIAIIKRESTGTGPNMFTENENITKFEIMDGAPVKGESIPIRVFLAGYNLTPTMREINKKFSVKYFLNLVLMDTEDRRYFKQQEITLWRKADIPRYHAHSQQQAAIAGHNTHPQHAPAHLVSGPPAPISATPAVPVNDSNAAGTVPSESKMGLFTRESPNQEFSQQSQDSLPTSPMTPPSMSIERGIGDGAAATSTSPVLLSTTPPPLPVAATIINATTTHETDPAAEQKTAEVEDLLESNEQAENDIEDKPLVVAPVTTDFLDDA</sequence>
<feature type="compositionally biased region" description="Polar residues" evidence="8">
    <location>
        <begin position="862"/>
        <end position="874"/>
    </location>
</feature>
<protein>
    <recommendedName>
        <fullName evidence="9">Rieske domain-containing protein</fullName>
    </recommendedName>
</protein>
<evidence type="ECO:0000256" key="6">
    <source>
        <dbReference type="ARBA" id="ARBA00023004"/>
    </source>
</evidence>
<dbReference type="CDD" id="cd03478">
    <property type="entry name" value="Rieske_AIFL_N"/>
    <property type="match status" value="1"/>
</dbReference>
<keyword evidence="3" id="KW-0001">2Fe-2S</keyword>
<accession>A0A1B0BAV4</accession>
<dbReference type="VEuPathDB" id="VectorBase:GPPI024241"/>